<dbReference type="InterPro" id="IPR005331">
    <property type="entry name" value="Sulfotransferase"/>
</dbReference>
<evidence type="ECO:0000313" key="1">
    <source>
        <dbReference type="EMBL" id="MER5171697.1"/>
    </source>
</evidence>
<dbReference type="Pfam" id="PF03567">
    <property type="entry name" value="Sulfotransfer_2"/>
    <property type="match status" value="1"/>
</dbReference>
<protein>
    <submittedName>
        <fullName evidence="1">Sulfotransferase family 2 domain-containing protein</fullName>
    </submittedName>
</protein>
<dbReference type="EMBL" id="JAYWLC010000005">
    <property type="protein sequence ID" value="MER5171697.1"/>
    <property type="molecule type" value="Genomic_DNA"/>
</dbReference>
<dbReference type="Proteomes" id="UP001438953">
    <property type="component" value="Unassembled WGS sequence"/>
</dbReference>
<evidence type="ECO:0000313" key="2">
    <source>
        <dbReference type="Proteomes" id="UP001438953"/>
    </source>
</evidence>
<accession>A0ABV1SFM7</accession>
<reference evidence="1 2" key="1">
    <citation type="submission" date="2024-06" db="EMBL/GenBank/DDBJ databases">
        <title>Thioclava kandeliae sp. nov. from a rhizosphere soil sample of Kandelia candel in a mangrove.</title>
        <authorList>
            <person name="Mu T."/>
        </authorList>
    </citation>
    <scope>NUCLEOTIDE SEQUENCE [LARGE SCALE GENOMIC DNA]</scope>
    <source>
        <strain evidence="1 2">CPCC 100088</strain>
    </source>
</reference>
<name>A0ABV1SFM7_9RHOB</name>
<dbReference type="SUPFAM" id="SSF52540">
    <property type="entry name" value="P-loop containing nucleoside triphosphate hydrolases"/>
    <property type="match status" value="1"/>
</dbReference>
<keyword evidence="2" id="KW-1185">Reference proteome</keyword>
<organism evidence="1 2">
    <name type="scientific">Thioclava kandeliae</name>
    <dbReference type="NCBI Taxonomy" id="3070818"/>
    <lineage>
        <taxon>Bacteria</taxon>
        <taxon>Pseudomonadati</taxon>
        <taxon>Pseudomonadota</taxon>
        <taxon>Alphaproteobacteria</taxon>
        <taxon>Rhodobacterales</taxon>
        <taxon>Paracoccaceae</taxon>
        <taxon>Thioclava</taxon>
    </lineage>
</organism>
<dbReference type="InterPro" id="IPR027417">
    <property type="entry name" value="P-loop_NTPase"/>
</dbReference>
<comment type="caution">
    <text evidence="1">The sequence shown here is derived from an EMBL/GenBank/DDBJ whole genome shotgun (WGS) entry which is preliminary data.</text>
</comment>
<dbReference type="Gene3D" id="3.40.50.300">
    <property type="entry name" value="P-loop containing nucleotide triphosphate hydrolases"/>
    <property type="match status" value="1"/>
</dbReference>
<gene>
    <name evidence="1" type="ORF">VSX56_07900</name>
</gene>
<proteinExistence type="predicted"/>
<sequence>MPKAGIVRQIGGMIVSHGRRYIFVHIPKTAGTALALALEARAMADDLMIGDTPKALRRRKRVDGMRMAGRKWKHATLSDGIGLYTPEEARRYFTFTLVRNPWDRLVSYYHWLRGQGFDHGAVHAAKTYGFGAFLAQPLIRRSLQAHSYASYMRLPDGGLCCSSFIRLEHFVEDVAALEAHLGFALGVLPVANRSEREADYRRYYDSSSVDLVAEICAEDIAQFNYKFNR</sequence>